<keyword evidence="3" id="KW-0539">Nucleus</keyword>
<accession>A0A9D4YW51</accession>
<dbReference type="InterPro" id="IPR043452">
    <property type="entry name" value="BZIP46-like"/>
</dbReference>
<dbReference type="SMART" id="SM00338">
    <property type="entry name" value="BRLZ"/>
    <property type="match status" value="1"/>
</dbReference>
<dbReference type="SUPFAM" id="SSF57959">
    <property type="entry name" value="Leucine zipper domain"/>
    <property type="match status" value="1"/>
</dbReference>
<feature type="domain" description="BZIP" evidence="5">
    <location>
        <begin position="181"/>
        <end position="229"/>
    </location>
</feature>
<feature type="compositionally biased region" description="Basic residues" evidence="4">
    <location>
        <begin position="187"/>
        <end position="204"/>
    </location>
</feature>
<dbReference type="OrthoDB" id="10636408at2759"/>
<name>A0A9D4YW51_CHLVU</name>
<dbReference type="Proteomes" id="UP001055712">
    <property type="component" value="Unassembled WGS sequence"/>
</dbReference>
<dbReference type="EMBL" id="SIDB01000008">
    <property type="protein sequence ID" value="KAI3429533.1"/>
    <property type="molecule type" value="Genomic_DNA"/>
</dbReference>
<evidence type="ECO:0000256" key="3">
    <source>
        <dbReference type="ARBA" id="ARBA00023242"/>
    </source>
</evidence>
<evidence type="ECO:0000313" key="7">
    <source>
        <dbReference type="Proteomes" id="UP001055712"/>
    </source>
</evidence>
<feature type="region of interest" description="Disordered" evidence="4">
    <location>
        <begin position="162"/>
        <end position="207"/>
    </location>
</feature>
<keyword evidence="2" id="KW-0238">DNA-binding</keyword>
<evidence type="ECO:0000256" key="1">
    <source>
        <dbReference type="ARBA" id="ARBA00004123"/>
    </source>
</evidence>
<evidence type="ECO:0000313" key="6">
    <source>
        <dbReference type="EMBL" id="KAI3429533.1"/>
    </source>
</evidence>
<dbReference type="GO" id="GO:0003677">
    <property type="term" value="F:DNA binding"/>
    <property type="evidence" value="ECO:0007669"/>
    <property type="project" value="UniProtKB-KW"/>
</dbReference>
<dbReference type="AlphaFoldDB" id="A0A9D4YW51"/>
<dbReference type="Pfam" id="PF00170">
    <property type="entry name" value="bZIP_1"/>
    <property type="match status" value="1"/>
</dbReference>
<sequence>MCRFTVRAPHAGNPAATHTLEPKLEAPLDIASIFEDDADDLDASDLALLALLNIPNPASGQPQPAQPIFAAGDAPNAGLVIGQALCLPQGPAPALGLSPPMAVPVPTPDSSAVQQLQLQAVMQHQAAIMQNPQAFPAAAQIYQQALLQQQACGMPPAVGRGMPVPTAPVGNKRSNSNDAIEDQTERVKKRRRESAQRSRQRKSAYMKGLEMENRALRMENERLRGELSKSGATTTNVALLPKASCGSVSRYDSAACSVQPQEGAGSDHVSLFDDGEGGMGMEGLCGQLGLPGAADPLTQLPLMPSADLLNFAF</sequence>
<keyword evidence="7" id="KW-1185">Reference proteome</keyword>
<dbReference type="InterPro" id="IPR004827">
    <property type="entry name" value="bZIP"/>
</dbReference>
<evidence type="ECO:0000259" key="5">
    <source>
        <dbReference type="PROSITE" id="PS50217"/>
    </source>
</evidence>
<dbReference type="InterPro" id="IPR046347">
    <property type="entry name" value="bZIP_sf"/>
</dbReference>
<evidence type="ECO:0000256" key="2">
    <source>
        <dbReference type="ARBA" id="ARBA00023125"/>
    </source>
</evidence>
<proteinExistence type="predicted"/>
<reference evidence="6" key="2">
    <citation type="submission" date="2020-11" db="EMBL/GenBank/DDBJ databases">
        <authorList>
            <person name="Cecchin M."/>
            <person name="Marcolungo L."/>
            <person name="Rossato M."/>
            <person name="Girolomoni L."/>
            <person name="Cosentino E."/>
            <person name="Cuine S."/>
            <person name="Li-Beisson Y."/>
            <person name="Delledonne M."/>
            <person name="Ballottari M."/>
        </authorList>
    </citation>
    <scope>NUCLEOTIDE SEQUENCE</scope>
    <source>
        <strain evidence="6">211/11P</strain>
        <tissue evidence="6">Whole cell</tissue>
    </source>
</reference>
<dbReference type="CDD" id="cd14686">
    <property type="entry name" value="bZIP"/>
    <property type="match status" value="1"/>
</dbReference>
<evidence type="ECO:0000256" key="4">
    <source>
        <dbReference type="SAM" id="MobiDB-lite"/>
    </source>
</evidence>
<gene>
    <name evidence="6" type="ORF">D9Q98_005621</name>
</gene>
<comment type="caution">
    <text evidence="6">The sequence shown here is derived from an EMBL/GenBank/DDBJ whole genome shotgun (WGS) entry which is preliminary data.</text>
</comment>
<protein>
    <recommendedName>
        <fullName evidence="5">BZIP domain-containing protein</fullName>
    </recommendedName>
</protein>
<comment type="subcellular location">
    <subcellularLocation>
        <location evidence="1">Nucleus</location>
    </subcellularLocation>
</comment>
<dbReference type="PANTHER" id="PTHR22952">
    <property type="entry name" value="CAMP-RESPONSE ELEMENT BINDING PROTEIN-RELATED"/>
    <property type="match status" value="1"/>
</dbReference>
<dbReference type="GO" id="GO:0045893">
    <property type="term" value="P:positive regulation of DNA-templated transcription"/>
    <property type="evidence" value="ECO:0007669"/>
    <property type="project" value="InterPro"/>
</dbReference>
<dbReference type="GO" id="GO:0003700">
    <property type="term" value="F:DNA-binding transcription factor activity"/>
    <property type="evidence" value="ECO:0007669"/>
    <property type="project" value="InterPro"/>
</dbReference>
<dbReference type="PROSITE" id="PS50217">
    <property type="entry name" value="BZIP"/>
    <property type="match status" value="1"/>
</dbReference>
<dbReference type="Gene3D" id="1.20.5.170">
    <property type="match status" value="1"/>
</dbReference>
<organism evidence="6 7">
    <name type="scientific">Chlorella vulgaris</name>
    <name type="common">Green alga</name>
    <dbReference type="NCBI Taxonomy" id="3077"/>
    <lineage>
        <taxon>Eukaryota</taxon>
        <taxon>Viridiplantae</taxon>
        <taxon>Chlorophyta</taxon>
        <taxon>core chlorophytes</taxon>
        <taxon>Trebouxiophyceae</taxon>
        <taxon>Chlorellales</taxon>
        <taxon>Chlorellaceae</taxon>
        <taxon>Chlorella clade</taxon>
        <taxon>Chlorella</taxon>
    </lineage>
</organism>
<reference evidence="6" key="1">
    <citation type="journal article" date="2019" name="Plant J.">
        <title>Chlorella vulgaris genome assembly and annotation reveals the molecular basis for metabolic acclimation to high light conditions.</title>
        <authorList>
            <person name="Cecchin M."/>
            <person name="Marcolungo L."/>
            <person name="Rossato M."/>
            <person name="Girolomoni L."/>
            <person name="Cosentino E."/>
            <person name="Cuine S."/>
            <person name="Li-Beisson Y."/>
            <person name="Delledonne M."/>
            <person name="Ballottari M."/>
        </authorList>
    </citation>
    <scope>NUCLEOTIDE SEQUENCE</scope>
    <source>
        <strain evidence="6">211/11P</strain>
    </source>
</reference>
<dbReference type="GO" id="GO:0005634">
    <property type="term" value="C:nucleus"/>
    <property type="evidence" value="ECO:0007669"/>
    <property type="project" value="UniProtKB-SubCell"/>
</dbReference>